<feature type="domain" description="Doublecortin" evidence="1">
    <location>
        <begin position="92"/>
        <end position="150"/>
    </location>
</feature>
<dbReference type="PANTHER" id="PTHR23004">
    <property type="entry name" value="DOUBLECORTIN DOMAIN CONTAINING 2"/>
    <property type="match status" value="1"/>
</dbReference>
<accession>A0A4U1EP40</accession>
<dbReference type="EMBL" id="RWIC01001019">
    <property type="protein sequence ID" value="TKC38294.1"/>
    <property type="molecule type" value="Genomic_DNA"/>
</dbReference>
<evidence type="ECO:0000259" key="1">
    <source>
        <dbReference type="PROSITE" id="PS50309"/>
    </source>
</evidence>
<dbReference type="Proteomes" id="UP000308365">
    <property type="component" value="Unassembled WGS sequence"/>
</dbReference>
<dbReference type="GO" id="GO:0005815">
    <property type="term" value="C:microtubule organizing center"/>
    <property type="evidence" value="ECO:0007669"/>
    <property type="project" value="TreeGrafter"/>
</dbReference>
<dbReference type="PANTHER" id="PTHR23004:SF9">
    <property type="entry name" value="DOUBLECORTIN DOMAIN-CONTAINING PROTEIN 2C"/>
    <property type="match status" value="1"/>
</dbReference>
<gene>
    <name evidence="2" type="ORF">EI555_013742</name>
</gene>
<proteinExistence type="predicted"/>
<protein>
    <recommendedName>
        <fullName evidence="1">Doublecortin domain-containing protein</fullName>
    </recommendedName>
</protein>
<dbReference type="PROSITE" id="PS50309">
    <property type="entry name" value="DC"/>
    <property type="match status" value="1"/>
</dbReference>
<dbReference type="InterPro" id="IPR036572">
    <property type="entry name" value="Doublecortin_dom_sf"/>
</dbReference>
<sequence>RSSPRLWGELLWEHSQWEPHSPLLGTFSGDLAAPWTARPLSAAARIAPARLLATARYGAQRCPGPSRIKPVVRCDINCFHKGKIIYSTCKDYYTQIQPDGVKLRAGHDRREGVRKLFTMNGHLLDNSKDLQDNHFYVEAGLEAFQYFPYWKSPKVPREV</sequence>
<reference evidence="3" key="1">
    <citation type="journal article" date="2019" name="IScience">
        <title>Narwhal Genome Reveals Long-Term Low Genetic Diversity despite Current Large Abundance Size.</title>
        <authorList>
            <person name="Westbury M.V."/>
            <person name="Petersen B."/>
            <person name="Garde E."/>
            <person name="Heide-Jorgensen M.P."/>
            <person name="Lorenzen E.D."/>
        </authorList>
    </citation>
    <scope>NUCLEOTIDE SEQUENCE [LARGE SCALE GENOMIC DNA]</scope>
</reference>
<feature type="non-terminal residue" evidence="2">
    <location>
        <position position="1"/>
    </location>
</feature>
<name>A0A4U1EP40_MONMO</name>
<dbReference type="InterPro" id="IPR003533">
    <property type="entry name" value="Doublecortin_dom"/>
</dbReference>
<dbReference type="GO" id="GO:0035556">
    <property type="term" value="P:intracellular signal transduction"/>
    <property type="evidence" value="ECO:0007669"/>
    <property type="project" value="InterPro"/>
</dbReference>
<organism evidence="2 3">
    <name type="scientific">Monodon monoceros</name>
    <name type="common">Narwhal</name>
    <name type="synonym">Ceratodon monodon</name>
    <dbReference type="NCBI Taxonomy" id="40151"/>
    <lineage>
        <taxon>Eukaryota</taxon>
        <taxon>Metazoa</taxon>
        <taxon>Chordata</taxon>
        <taxon>Craniata</taxon>
        <taxon>Vertebrata</taxon>
        <taxon>Euteleostomi</taxon>
        <taxon>Mammalia</taxon>
        <taxon>Eutheria</taxon>
        <taxon>Laurasiatheria</taxon>
        <taxon>Artiodactyla</taxon>
        <taxon>Whippomorpha</taxon>
        <taxon>Cetacea</taxon>
        <taxon>Odontoceti</taxon>
        <taxon>Monodontidae</taxon>
        <taxon>Monodon</taxon>
    </lineage>
</organism>
<dbReference type="Pfam" id="PF03607">
    <property type="entry name" value="DCX"/>
    <property type="match status" value="1"/>
</dbReference>
<dbReference type="AlphaFoldDB" id="A0A4U1EP40"/>
<evidence type="ECO:0000313" key="2">
    <source>
        <dbReference type="EMBL" id="TKC38294.1"/>
    </source>
</evidence>
<dbReference type="SUPFAM" id="SSF89837">
    <property type="entry name" value="Doublecortin (DC)"/>
    <property type="match status" value="1"/>
</dbReference>
<comment type="caution">
    <text evidence="2">The sequence shown here is derived from an EMBL/GenBank/DDBJ whole genome shotgun (WGS) entry which is preliminary data.</text>
</comment>
<dbReference type="Gene3D" id="3.10.20.230">
    <property type="entry name" value="Doublecortin domain"/>
    <property type="match status" value="1"/>
</dbReference>
<dbReference type="GO" id="GO:0005874">
    <property type="term" value="C:microtubule"/>
    <property type="evidence" value="ECO:0007669"/>
    <property type="project" value="TreeGrafter"/>
</dbReference>
<evidence type="ECO:0000313" key="3">
    <source>
        <dbReference type="Proteomes" id="UP000308365"/>
    </source>
</evidence>